<organism evidence="2 3">
    <name type="scientific">Gymnopus androsaceus JB14</name>
    <dbReference type="NCBI Taxonomy" id="1447944"/>
    <lineage>
        <taxon>Eukaryota</taxon>
        <taxon>Fungi</taxon>
        <taxon>Dikarya</taxon>
        <taxon>Basidiomycota</taxon>
        <taxon>Agaricomycotina</taxon>
        <taxon>Agaricomycetes</taxon>
        <taxon>Agaricomycetidae</taxon>
        <taxon>Agaricales</taxon>
        <taxon>Marasmiineae</taxon>
        <taxon>Omphalotaceae</taxon>
        <taxon>Gymnopus</taxon>
    </lineage>
</organism>
<dbReference type="AlphaFoldDB" id="A0A6A4IAK0"/>
<dbReference type="EMBL" id="ML769388">
    <property type="protein sequence ID" value="KAE9409172.1"/>
    <property type="molecule type" value="Genomic_DNA"/>
</dbReference>
<dbReference type="InterPro" id="IPR002575">
    <property type="entry name" value="Aminoglycoside_PTrfase"/>
</dbReference>
<evidence type="ECO:0000313" key="3">
    <source>
        <dbReference type="Proteomes" id="UP000799118"/>
    </source>
</evidence>
<evidence type="ECO:0000313" key="2">
    <source>
        <dbReference type="EMBL" id="KAE9409172.1"/>
    </source>
</evidence>
<accession>A0A6A4IAK0</accession>
<dbReference type="OrthoDB" id="25129at2759"/>
<dbReference type="InterPro" id="IPR011009">
    <property type="entry name" value="Kinase-like_dom_sf"/>
</dbReference>
<dbReference type="Pfam" id="PF01636">
    <property type="entry name" value="APH"/>
    <property type="match status" value="1"/>
</dbReference>
<evidence type="ECO:0000259" key="1">
    <source>
        <dbReference type="Pfam" id="PF01636"/>
    </source>
</evidence>
<dbReference type="SUPFAM" id="SSF56112">
    <property type="entry name" value="Protein kinase-like (PK-like)"/>
    <property type="match status" value="1"/>
</dbReference>
<name>A0A6A4IAK0_9AGAR</name>
<dbReference type="Proteomes" id="UP000799118">
    <property type="component" value="Unassembled WGS sequence"/>
</dbReference>
<keyword evidence="3" id="KW-1185">Reference proteome</keyword>
<dbReference type="Gene3D" id="3.30.200.20">
    <property type="entry name" value="Phosphorylase Kinase, domain 1"/>
    <property type="match status" value="1"/>
</dbReference>
<protein>
    <recommendedName>
        <fullName evidence="1">Aminoglycoside phosphotransferase domain-containing protein</fullName>
    </recommendedName>
</protein>
<sequence>MAAKDLANLNDLTEYLQTTPFASSAIHVLTGGTGNFACRLQLLSPYQGRYPFSLERQKFEVEALRIVEASIPSTSFVSVPKVHFFDEKESVIIMDDCGVHSTTLKQFVLDRKCTSDLADKIGSQLGMFLRLIHGINRERNPDVCDVFAGNAEAKRISAWATYGRLVSTLNGKDALPALIDPALHIEEEDMKMISEVVERTSTMISEAKDTFTMGDFWPGNILLSLDPHTGNVEGIDVVDWELSKTGLPGLDLGQFTAEVDLLRKFYPSFEDSGTKMIGALYGSYSASEDVARTAAIHWGAHLIAWTPRVHWGEKEDTRVMVANGVKLMVNGRTGPNSLINDMFKLS</sequence>
<proteinExistence type="predicted"/>
<reference evidence="2" key="1">
    <citation type="journal article" date="2019" name="Environ. Microbiol.">
        <title>Fungal ecological strategies reflected in gene transcription - a case study of two litter decomposers.</title>
        <authorList>
            <person name="Barbi F."/>
            <person name="Kohler A."/>
            <person name="Barry K."/>
            <person name="Baskaran P."/>
            <person name="Daum C."/>
            <person name="Fauchery L."/>
            <person name="Ihrmark K."/>
            <person name="Kuo A."/>
            <person name="LaButti K."/>
            <person name="Lipzen A."/>
            <person name="Morin E."/>
            <person name="Grigoriev I.V."/>
            <person name="Henrissat B."/>
            <person name="Lindahl B."/>
            <person name="Martin F."/>
        </authorList>
    </citation>
    <scope>NUCLEOTIDE SEQUENCE</scope>
    <source>
        <strain evidence="2">JB14</strain>
    </source>
</reference>
<gene>
    <name evidence="2" type="ORF">BT96DRAFT_984905</name>
</gene>
<feature type="domain" description="Aminoglycoside phosphotransferase" evidence="1">
    <location>
        <begin position="31"/>
        <end position="255"/>
    </location>
</feature>
<dbReference type="Gene3D" id="3.90.1200.10">
    <property type="match status" value="1"/>
</dbReference>